<dbReference type="InterPro" id="IPR008146">
    <property type="entry name" value="Gln_synth_cat_dom"/>
</dbReference>
<reference evidence="5 6" key="1">
    <citation type="submission" date="2017-06" db="EMBL/GenBank/DDBJ databases">
        <title>Ant-infecting Ophiocordyceps genomes reveal a high diversity of potential behavioral manipulation genes and a possible major role for enterotoxins.</title>
        <authorList>
            <person name="De Bekker C."/>
            <person name="Evans H.C."/>
            <person name="Brachmann A."/>
            <person name="Hughes D.P."/>
        </authorList>
    </citation>
    <scope>NUCLEOTIDE SEQUENCE [LARGE SCALE GENOMIC DNA]</scope>
    <source>
        <strain evidence="5 6">Map64</strain>
    </source>
</reference>
<dbReference type="SUPFAM" id="SSF55931">
    <property type="entry name" value="Glutamine synthetase/guanido kinase"/>
    <property type="match status" value="1"/>
</dbReference>
<dbReference type="Gene3D" id="3.20.20.140">
    <property type="entry name" value="Metal-dependent hydrolases"/>
    <property type="match status" value="1"/>
</dbReference>
<dbReference type="Proteomes" id="UP000226192">
    <property type="component" value="Unassembled WGS sequence"/>
</dbReference>
<dbReference type="PROSITE" id="PS51987">
    <property type="entry name" value="GS_CATALYTIC"/>
    <property type="match status" value="1"/>
</dbReference>
<dbReference type="PANTHER" id="PTHR43383:SF2">
    <property type="entry name" value="AMIDOHYDROLASE 2 FAMILY PROTEIN"/>
    <property type="match status" value="1"/>
</dbReference>
<dbReference type="AlphaFoldDB" id="A0A2C5Y2H0"/>
<comment type="similarity">
    <text evidence="2 3">Belongs to the glutamine synthetase family.</text>
</comment>
<dbReference type="InterPro" id="IPR032466">
    <property type="entry name" value="Metal_Hydrolase"/>
</dbReference>
<dbReference type="Pfam" id="PF04909">
    <property type="entry name" value="Amidohydro_2"/>
    <property type="match status" value="1"/>
</dbReference>
<dbReference type="SUPFAM" id="SSF51556">
    <property type="entry name" value="Metallo-dependent hydrolases"/>
    <property type="match status" value="1"/>
</dbReference>
<dbReference type="Gene3D" id="3.30.590.10">
    <property type="entry name" value="Glutamine synthetase/guanido kinase, catalytic domain"/>
    <property type="match status" value="1"/>
</dbReference>
<evidence type="ECO:0000259" key="4">
    <source>
        <dbReference type="PROSITE" id="PS51987"/>
    </source>
</evidence>
<dbReference type="InterPro" id="IPR014746">
    <property type="entry name" value="Gln_synth/guanido_kin_cat_dom"/>
</dbReference>
<sequence>MEPQVLDALVHAINFTPIIDNHAHPLLKQTSVGRHDLLSIASGAHGEALDASRTSLAHMRIVKQLSTVIGCEATWGAVTAAIQAKQRQADEYRRWTKTCLAGIQCILVDDGLDSASEVEPFDSFDEYTSSPCKRIVRIESLAQHLIDQACTKCKTAQKAYQTFMDSLRAALLQAMADPNVVGFKSVICYRTGLGIPKKPDQGHLKVFEQVFEQRRQVGASSFSRLSHPGLNEHIVHCLAGMIRDDKAHAKKPIQFHTGLGDNHMTLTRASPSHLQDFIREYPSVPIVLLHSGYPFVREMGYLATVYANVYADIGEVFPFVSRDGQEGILRQIFELCPASKILWSTDGHCFPERYLVAVMQMREGLQKVLCDYVRQGDLSCQQAVEVVEDVLFYNSNKAYNLGLEMQTLAVNGEQAMTGGSEHEAALSRLCDMGHNVQFVRVCWSDFTSTMRTRAIPIRRAKSLLENGSDLCVSVTTAALCILQTDFMVKGTQPVGERDMQADLKTLRPGPKAGSVTTMGNFREKDGSVCSLCPRSLLQRAIDLGTSHGLLFTFGFEIEMVFLRRTEHQDFDALDSDAHAWSVSRAMDHRIVTTILEECVAELDAAGVYVELLHPESADGQYEIVLPKADAMEAVDTLLYARQVISTKATAKGYKMTLHPKPFAEQVGTAAHAHMSLTSKHGGEATVYESFYAGVLGHLRAISAFSYPSVVSYERLLDGYWAGGTWVSWGTDNRETPLRKVKGSHWEIRCMDGLANPYLAMAAFLFAGLHGVKRKQQLTWQDCLQDPSTMSEQEREKAGIKNKLPSSLREALKALESDQDMCAFLGADLVKQYSRLKAEEAGLVEGLEGAARRRWIMERY</sequence>
<dbReference type="SMART" id="SM01230">
    <property type="entry name" value="Gln-synt_C"/>
    <property type="match status" value="1"/>
</dbReference>
<evidence type="ECO:0000313" key="5">
    <source>
        <dbReference type="EMBL" id="PHH61432.1"/>
    </source>
</evidence>
<dbReference type="InterPro" id="IPR036651">
    <property type="entry name" value="Gln_synt_N_sf"/>
</dbReference>
<dbReference type="EMBL" id="NJET01000104">
    <property type="protein sequence ID" value="PHH61432.1"/>
    <property type="molecule type" value="Genomic_DNA"/>
</dbReference>
<evidence type="ECO:0000256" key="3">
    <source>
        <dbReference type="RuleBase" id="RU000384"/>
    </source>
</evidence>
<dbReference type="PANTHER" id="PTHR43383">
    <property type="entry name" value="NODULIN 6"/>
    <property type="match status" value="1"/>
</dbReference>
<accession>A0A2C5Y2H0</accession>
<organism evidence="5 6">
    <name type="scientific">Ophiocordyceps australis</name>
    <dbReference type="NCBI Taxonomy" id="1399860"/>
    <lineage>
        <taxon>Eukaryota</taxon>
        <taxon>Fungi</taxon>
        <taxon>Dikarya</taxon>
        <taxon>Ascomycota</taxon>
        <taxon>Pezizomycotina</taxon>
        <taxon>Sordariomycetes</taxon>
        <taxon>Hypocreomycetidae</taxon>
        <taxon>Hypocreales</taxon>
        <taxon>Ophiocordycipitaceae</taxon>
        <taxon>Ophiocordyceps</taxon>
    </lineage>
</organism>
<dbReference type="Gene3D" id="3.10.20.70">
    <property type="entry name" value="Glutamine synthetase, N-terminal domain"/>
    <property type="match status" value="1"/>
</dbReference>
<dbReference type="STRING" id="1399860.A0A2C5Y2H0"/>
<dbReference type="GO" id="GO:0016787">
    <property type="term" value="F:hydrolase activity"/>
    <property type="evidence" value="ECO:0007669"/>
    <property type="project" value="InterPro"/>
</dbReference>
<protein>
    <recommendedName>
        <fullName evidence="1">Glutamine synthetase</fullName>
    </recommendedName>
</protein>
<dbReference type="OrthoDB" id="3364440at2759"/>
<proteinExistence type="inferred from homology"/>
<evidence type="ECO:0000256" key="2">
    <source>
        <dbReference type="PROSITE-ProRule" id="PRU01331"/>
    </source>
</evidence>
<comment type="caution">
    <text evidence="5">The sequence shown here is derived from an EMBL/GenBank/DDBJ whole genome shotgun (WGS) entry which is preliminary data.</text>
</comment>
<dbReference type="GO" id="GO:0006542">
    <property type="term" value="P:glutamine biosynthetic process"/>
    <property type="evidence" value="ECO:0007669"/>
    <property type="project" value="InterPro"/>
</dbReference>
<feature type="domain" description="GS catalytic" evidence="4">
    <location>
        <begin position="533"/>
        <end position="859"/>
    </location>
</feature>
<gene>
    <name evidence="5" type="ORF">CDD81_403</name>
</gene>
<dbReference type="InterPro" id="IPR006680">
    <property type="entry name" value="Amidohydro-rel"/>
</dbReference>
<name>A0A2C5Y2H0_9HYPO</name>
<dbReference type="GO" id="GO:0004356">
    <property type="term" value="F:glutamine synthetase activity"/>
    <property type="evidence" value="ECO:0007669"/>
    <property type="project" value="InterPro"/>
</dbReference>
<dbReference type="Pfam" id="PF00120">
    <property type="entry name" value="Gln-synt_C"/>
    <property type="match status" value="1"/>
</dbReference>
<evidence type="ECO:0000256" key="1">
    <source>
        <dbReference type="ARBA" id="ARBA00021364"/>
    </source>
</evidence>
<evidence type="ECO:0000313" key="6">
    <source>
        <dbReference type="Proteomes" id="UP000226192"/>
    </source>
</evidence>
<keyword evidence="6" id="KW-1185">Reference proteome</keyword>